<dbReference type="GO" id="GO:0004867">
    <property type="term" value="F:serine-type endopeptidase inhibitor activity"/>
    <property type="evidence" value="ECO:0007669"/>
    <property type="project" value="InterPro"/>
</dbReference>
<dbReference type="Pfam" id="PF00079">
    <property type="entry name" value="Serpin"/>
    <property type="match status" value="1"/>
</dbReference>
<dbReference type="InterPro" id="IPR023795">
    <property type="entry name" value="Serpin_CS"/>
</dbReference>
<dbReference type="PANTHER" id="PTHR11461:SF211">
    <property type="entry name" value="GH10112P-RELATED"/>
    <property type="match status" value="1"/>
</dbReference>
<feature type="chain" id="PRO_5003265327" evidence="3">
    <location>
        <begin position="21"/>
        <end position="388"/>
    </location>
</feature>
<dbReference type="InterPro" id="IPR000215">
    <property type="entry name" value="Serpin_fam"/>
</dbReference>
<evidence type="ECO:0000313" key="5">
    <source>
        <dbReference type="EMBL" id="ADY43638.1"/>
    </source>
</evidence>
<dbReference type="AlphaFoldDB" id="F1L0I4"/>
<proteinExistence type="evidence at transcript level"/>
<evidence type="ECO:0000259" key="4">
    <source>
        <dbReference type="SMART" id="SM00093"/>
    </source>
</evidence>
<organism evidence="5">
    <name type="scientific">Ascaris suum</name>
    <name type="common">Pig roundworm</name>
    <name type="synonym">Ascaris lumbricoides</name>
    <dbReference type="NCBI Taxonomy" id="6253"/>
    <lineage>
        <taxon>Eukaryota</taxon>
        <taxon>Metazoa</taxon>
        <taxon>Ecdysozoa</taxon>
        <taxon>Nematoda</taxon>
        <taxon>Chromadorea</taxon>
        <taxon>Rhabditida</taxon>
        <taxon>Spirurina</taxon>
        <taxon>Ascaridomorpha</taxon>
        <taxon>Ascaridoidea</taxon>
        <taxon>Ascarididae</taxon>
        <taxon>Ascaris</taxon>
    </lineage>
</organism>
<dbReference type="InterPro" id="IPR036186">
    <property type="entry name" value="Serpin_sf"/>
</dbReference>
<name>F1L0I4_ASCSU</name>
<keyword evidence="3" id="KW-0732">Signal</keyword>
<dbReference type="SUPFAM" id="SSF56574">
    <property type="entry name" value="Serpins"/>
    <property type="match status" value="1"/>
</dbReference>
<reference evidence="5" key="1">
    <citation type="journal article" date="2011" name="Genome Res.">
        <title>Deep small RNA sequencing from the nematode Ascaris reveals conservation, functional diversification, and novel developmental profiles.</title>
        <authorList>
            <person name="Wang J."/>
            <person name="Czech B."/>
            <person name="Crunk A."/>
            <person name="Wallace A."/>
            <person name="Mitreva M."/>
            <person name="Hannon G.J."/>
            <person name="Davis R.E."/>
        </authorList>
    </citation>
    <scope>NUCLEOTIDE SEQUENCE</scope>
</reference>
<sequence>MATLWLMLIGVLALVHCVNADVDLTMAQAEFALKLLRDSGPSGSFVILSPFSISVALAMVYAGADGKTKIEIGDALAKGAKGEEIVNYFSALMMELSKEGDGYKLLAANKLYVQEHSDILQSFKDVIKEKFDGQLQEVDFSKATETAKIINEWVEKKTNAKIKNLISPDMLTVATTLALVNAIYFKGDWATKFDVHRTMKKQFHVAENQNREIEMMTVTQNFLYTEDETMQVLGLPYKSGVVSMFVFLPKKKFGLAEVEKSLSGEKLIALINSSAKDNKIIVELPKFKLESKFELRTTLEQLGIHDAFTSSANFSDISAKPLIISHVIHQAFIETNEEGTEAAAATAILMSRSMRPLAATLPIRFIADHPFIFAIVKNNHILFIGRFH</sequence>
<feature type="signal peptide" evidence="3">
    <location>
        <begin position="1"/>
        <end position="20"/>
    </location>
</feature>
<dbReference type="InterPro" id="IPR042178">
    <property type="entry name" value="Serpin_sf_1"/>
</dbReference>
<evidence type="ECO:0000256" key="2">
    <source>
        <dbReference type="RuleBase" id="RU000411"/>
    </source>
</evidence>
<comment type="similarity">
    <text evidence="1 2">Belongs to the serpin family.</text>
</comment>
<feature type="domain" description="Serpin" evidence="4">
    <location>
        <begin position="31"/>
        <end position="388"/>
    </location>
</feature>
<dbReference type="Gene3D" id="3.30.497.10">
    <property type="entry name" value="Antithrombin, subunit I, domain 2"/>
    <property type="match status" value="1"/>
</dbReference>
<dbReference type="InterPro" id="IPR042185">
    <property type="entry name" value="Serpin_sf_2"/>
</dbReference>
<dbReference type="PANTHER" id="PTHR11461">
    <property type="entry name" value="SERINE PROTEASE INHIBITOR, SERPIN"/>
    <property type="match status" value="1"/>
</dbReference>
<dbReference type="EMBL" id="JI169081">
    <property type="protein sequence ID" value="ADY43638.1"/>
    <property type="molecule type" value="mRNA"/>
</dbReference>
<evidence type="ECO:0000256" key="1">
    <source>
        <dbReference type="ARBA" id="ARBA00009500"/>
    </source>
</evidence>
<dbReference type="Gene3D" id="2.30.39.10">
    <property type="entry name" value="Alpha-1-antitrypsin, domain 1"/>
    <property type="match status" value="1"/>
</dbReference>
<dbReference type="InterPro" id="IPR023796">
    <property type="entry name" value="Serpin_dom"/>
</dbReference>
<accession>F1L0I4</accession>
<evidence type="ECO:0000256" key="3">
    <source>
        <dbReference type="SAM" id="SignalP"/>
    </source>
</evidence>
<dbReference type="PROSITE" id="PS00284">
    <property type="entry name" value="SERPIN"/>
    <property type="match status" value="1"/>
</dbReference>
<protein>
    <submittedName>
        <fullName evidence="5">Serpin B6</fullName>
    </submittedName>
</protein>
<dbReference type="SMART" id="SM00093">
    <property type="entry name" value="SERPIN"/>
    <property type="match status" value="1"/>
</dbReference>
<dbReference type="GO" id="GO:0005615">
    <property type="term" value="C:extracellular space"/>
    <property type="evidence" value="ECO:0007669"/>
    <property type="project" value="InterPro"/>
</dbReference>